<comment type="caution">
    <text evidence="5">The sequence shown here is derived from an EMBL/GenBank/DDBJ whole genome shotgun (WGS) entry which is preliminary data.</text>
</comment>
<feature type="compositionally biased region" description="Low complexity" evidence="3">
    <location>
        <begin position="535"/>
        <end position="569"/>
    </location>
</feature>
<dbReference type="AlphaFoldDB" id="A0A507CGX8"/>
<keyword evidence="6" id="KW-1185">Reference proteome</keyword>
<gene>
    <name evidence="5" type="ORF">SmJEL517_g01109</name>
</gene>
<sequence length="627" mass="67354">MPLQYNGNLLHASPQLIPPPMQSMPFTPSHQEDVTTIFVVGFPEDMKEREFQNFFIFCPGFEAATLKVPNASNGTMGNDDLTGGKRQIIGFAKFRTRLEALEARDTLSGRKVDVEKGSVLKAEMAKKNLYTKRGLSNEAAAQLGLVSPLYLSMAQQAQQMSRRSVMHHAPSYSRPSPDLYEDYTPSESYMDYGMQRPTSPGFPDTRLQYGGMIGGGVEPSIRPPVERFSPSDIMDNSMMSTPQQQRASLLSRVTSAQNLASIGGATQTPLSASLPERRYSESNAFYRGVNNNGNNSNNPYSRQNQQQQQQQYVAPIYTTNEPTPPTTPPGQQQSIISAGAEGIVDRFGSFSLTAESDGKSPLPSRPSLLSRTSSSNVSPVSPVSSYEVLDPRIVDSPPSNTLYVGNVPITALEEEVRAFFARTPGYKGVYYRQGLNGQLMTLVEYVDIASSTAAMQQLYGRQIGGKGGGIWMSYFEGSPFAPAGSGSVISGNGSLPREGIIVLPQSTQEKSGTVTAGSQSALAVTATTATSSVIASNNSTNNTTTNSQTSSSSSPSSPSSYTSNSLKSPPSTPLHVSNMSSDIPQKLPHGFFDAHDSNNSNTSTTATSTLETEAVTTGGGQQQQRYN</sequence>
<reference evidence="5 6" key="1">
    <citation type="journal article" date="2019" name="Sci. Rep.">
        <title>Comparative genomics of chytrid fungi reveal insights into the obligate biotrophic and pathogenic lifestyle of Synchytrium endobioticum.</title>
        <authorList>
            <person name="van de Vossenberg B.T.L.H."/>
            <person name="Warris S."/>
            <person name="Nguyen H.D.T."/>
            <person name="van Gent-Pelzer M.P.E."/>
            <person name="Joly D.L."/>
            <person name="van de Geest H.C."/>
            <person name="Bonants P.J.M."/>
            <person name="Smith D.S."/>
            <person name="Levesque C.A."/>
            <person name="van der Lee T.A.J."/>
        </authorList>
    </citation>
    <scope>NUCLEOTIDE SEQUENCE [LARGE SCALE GENOMIC DNA]</scope>
    <source>
        <strain evidence="5 6">JEL517</strain>
    </source>
</reference>
<dbReference type="PANTHER" id="PTHR10501">
    <property type="entry name" value="U1 SMALL NUCLEAR RIBONUCLEOPROTEIN A/U2 SMALL NUCLEAR RIBONUCLEOPROTEIN B"/>
    <property type="match status" value="1"/>
</dbReference>
<feature type="compositionally biased region" description="Low complexity" evidence="3">
    <location>
        <begin position="287"/>
        <end position="310"/>
    </location>
</feature>
<organism evidence="5 6">
    <name type="scientific">Synchytrium microbalum</name>
    <dbReference type="NCBI Taxonomy" id="1806994"/>
    <lineage>
        <taxon>Eukaryota</taxon>
        <taxon>Fungi</taxon>
        <taxon>Fungi incertae sedis</taxon>
        <taxon>Chytridiomycota</taxon>
        <taxon>Chytridiomycota incertae sedis</taxon>
        <taxon>Chytridiomycetes</taxon>
        <taxon>Synchytriales</taxon>
        <taxon>Synchytriaceae</taxon>
        <taxon>Synchytrium</taxon>
    </lineage>
</organism>
<feature type="compositionally biased region" description="Low complexity" evidence="3">
    <location>
        <begin position="597"/>
        <end position="616"/>
    </location>
</feature>
<dbReference type="GO" id="GO:0003723">
    <property type="term" value="F:RNA binding"/>
    <property type="evidence" value="ECO:0007669"/>
    <property type="project" value="UniProtKB-UniRule"/>
</dbReference>
<dbReference type="Pfam" id="PF00076">
    <property type="entry name" value="RRM_1"/>
    <property type="match status" value="1"/>
</dbReference>
<feature type="compositionally biased region" description="Polar residues" evidence="3">
    <location>
        <begin position="574"/>
        <end position="583"/>
    </location>
</feature>
<dbReference type="InterPro" id="IPR000504">
    <property type="entry name" value="RRM_dom"/>
</dbReference>
<dbReference type="Gene3D" id="3.30.70.330">
    <property type="match status" value="2"/>
</dbReference>
<feature type="domain" description="RRM" evidence="4">
    <location>
        <begin position="35"/>
        <end position="127"/>
    </location>
</feature>
<feature type="region of interest" description="Disordered" evidence="3">
    <location>
        <begin position="354"/>
        <end position="383"/>
    </location>
</feature>
<feature type="compositionally biased region" description="Low complexity" evidence="3">
    <location>
        <begin position="360"/>
        <end position="383"/>
    </location>
</feature>
<evidence type="ECO:0000256" key="3">
    <source>
        <dbReference type="SAM" id="MobiDB-lite"/>
    </source>
</evidence>
<feature type="region of interest" description="Disordered" evidence="3">
    <location>
        <begin position="285"/>
        <end position="310"/>
    </location>
</feature>
<feature type="region of interest" description="Disordered" evidence="3">
    <location>
        <begin position="535"/>
        <end position="627"/>
    </location>
</feature>
<dbReference type="EMBL" id="QEAO01000003">
    <property type="protein sequence ID" value="TPX37244.1"/>
    <property type="molecule type" value="Genomic_DNA"/>
</dbReference>
<protein>
    <recommendedName>
        <fullName evidence="4">RRM domain-containing protein</fullName>
    </recommendedName>
</protein>
<dbReference type="InterPro" id="IPR012677">
    <property type="entry name" value="Nucleotide-bd_a/b_plait_sf"/>
</dbReference>
<evidence type="ECO:0000256" key="2">
    <source>
        <dbReference type="PROSITE-ProRule" id="PRU00176"/>
    </source>
</evidence>
<evidence type="ECO:0000313" key="5">
    <source>
        <dbReference type="EMBL" id="TPX37244.1"/>
    </source>
</evidence>
<dbReference type="SMART" id="SM00360">
    <property type="entry name" value="RRM"/>
    <property type="match status" value="2"/>
</dbReference>
<evidence type="ECO:0000256" key="1">
    <source>
        <dbReference type="ARBA" id="ARBA00022884"/>
    </source>
</evidence>
<feature type="domain" description="RRM" evidence="4">
    <location>
        <begin position="400"/>
        <end position="477"/>
    </location>
</feature>
<accession>A0A507CGX8</accession>
<keyword evidence="1 2" id="KW-0694">RNA-binding</keyword>
<evidence type="ECO:0000313" key="6">
    <source>
        <dbReference type="Proteomes" id="UP000319731"/>
    </source>
</evidence>
<dbReference type="InterPro" id="IPR035979">
    <property type="entry name" value="RBD_domain_sf"/>
</dbReference>
<evidence type="ECO:0000259" key="4">
    <source>
        <dbReference type="PROSITE" id="PS50102"/>
    </source>
</evidence>
<dbReference type="SUPFAM" id="SSF54928">
    <property type="entry name" value="RNA-binding domain, RBD"/>
    <property type="match status" value="1"/>
</dbReference>
<dbReference type="PROSITE" id="PS50102">
    <property type="entry name" value="RRM"/>
    <property type="match status" value="2"/>
</dbReference>
<proteinExistence type="predicted"/>
<dbReference type="OrthoDB" id="431169at2759"/>
<dbReference type="RefSeq" id="XP_031027314.1">
    <property type="nucleotide sequence ID" value="XM_031167037.1"/>
</dbReference>
<dbReference type="Proteomes" id="UP000319731">
    <property type="component" value="Unassembled WGS sequence"/>
</dbReference>
<name>A0A507CGX8_9FUNG</name>
<dbReference type="GeneID" id="42002334"/>